<reference evidence="1" key="1">
    <citation type="journal article" date="2010" name="Science">
        <title>Plasticity of animal genome architecture unmasked by rapid evolution of a pelagic tunicate.</title>
        <authorList>
            <person name="Denoeud F."/>
            <person name="Henriet S."/>
            <person name="Mungpakdee S."/>
            <person name="Aury J.M."/>
            <person name="Da Silva C."/>
            <person name="Brinkmann H."/>
            <person name="Mikhaleva J."/>
            <person name="Olsen L.C."/>
            <person name="Jubin C."/>
            <person name="Canestro C."/>
            <person name="Bouquet J.M."/>
            <person name="Danks G."/>
            <person name="Poulain J."/>
            <person name="Campsteijn C."/>
            <person name="Adamski M."/>
            <person name="Cross I."/>
            <person name="Yadetie F."/>
            <person name="Muffato M."/>
            <person name="Louis A."/>
            <person name="Butcher S."/>
            <person name="Tsagkogeorga G."/>
            <person name="Konrad A."/>
            <person name="Singh S."/>
            <person name="Jensen M.F."/>
            <person name="Cong E.H."/>
            <person name="Eikeseth-Otteraa H."/>
            <person name="Noel B."/>
            <person name="Anthouard V."/>
            <person name="Porcel B.M."/>
            <person name="Kachouri-Lafond R."/>
            <person name="Nishino A."/>
            <person name="Ugolini M."/>
            <person name="Chourrout P."/>
            <person name="Nishida H."/>
            <person name="Aasland R."/>
            <person name="Huzurbazar S."/>
            <person name="Westhof E."/>
            <person name="Delsuc F."/>
            <person name="Lehrach H."/>
            <person name="Reinhardt R."/>
            <person name="Weissenbach J."/>
            <person name="Roy S.W."/>
            <person name="Artiguenave F."/>
            <person name="Postlethwait J.H."/>
            <person name="Manak J.R."/>
            <person name="Thompson E.M."/>
            <person name="Jaillon O."/>
            <person name="Du Pasquier L."/>
            <person name="Boudinot P."/>
            <person name="Liberles D.A."/>
            <person name="Volff J.N."/>
            <person name="Philippe H."/>
            <person name="Lenhard B."/>
            <person name="Roest Crollius H."/>
            <person name="Wincker P."/>
            <person name="Chourrout D."/>
        </authorList>
    </citation>
    <scope>NUCLEOTIDE SEQUENCE [LARGE SCALE GENOMIC DNA]</scope>
</reference>
<dbReference type="EMBL" id="FN653017">
    <property type="protein sequence ID" value="CBY21496.1"/>
    <property type="molecule type" value="Genomic_DNA"/>
</dbReference>
<dbReference type="InParanoid" id="E4WWJ2"/>
<protein>
    <submittedName>
        <fullName evidence="1">Uncharacterized protein</fullName>
    </submittedName>
</protein>
<keyword evidence="2" id="KW-1185">Reference proteome</keyword>
<dbReference type="AlphaFoldDB" id="E4WWJ2"/>
<proteinExistence type="predicted"/>
<evidence type="ECO:0000313" key="2">
    <source>
        <dbReference type="Proteomes" id="UP000001307"/>
    </source>
</evidence>
<organism evidence="1">
    <name type="scientific">Oikopleura dioica</name>
    <name type="common">Tunicate</name>
    <dbReference type="NCBI Taxonomy" id="34765"/>
    <lineage>
        <taxon>Eukaryota</taxon>
        <taxon>Metazoa</taxon>
        <taxon>Chordata</taxon>
        <taxon>Tunicata</taxon>
        <taxon>Appendicularia</taxon>
        <taxon>Copelata</taxon>
        <taxon>Oikopleuridae</taxon>
        <taxon>Oikopleura</taxon>
    </lineage>
</organism>
<dbReference type="Proteomes" id="UP000001307">
    <property type="component" value="Unassembled WGS sequence"/>
</dbReference>
<evidence type="ECO:0000313" key="1">
    <source>
        <dbReference type="EMBL" id="CBY21496.1"/>
    </source>
</evidence>
<accession>E4WWJ2</accession>
<name>E4WWJ2_OIKDI</name>
<gene>
    <name evidence="1" type="ORF">GSOID_T00009265001</name>
</gene>
<sequence>MFQIHKRSNTYRNSSTRIVCQICKQQQQPQQQYPSKRTSKAILIKDPNTGKAVNMNDEKVRD</sequence>